<dbReference type="InterPro" id="IPR042100">
    <property type="entry name" value="Bug_dom1"/>
</dbReference>
<dbReference type="SUPFAM" id="SSF53850">
    <property type="entry name" value="Periplasmic binding protein-like II"/>
    <property type="match status" value="1"/>
</dbReference>
<proteinExistence type="inferred from homology"/>
<dbReference type="Gene3D" id="3.40.190.150">
    <property type="entry name" value="Bordetella uptake gene, domain 1"/>
    <property type="match status" value="1"/>
</dbReference>
<dbReference type="Gene3D" id="3.40.190.10">
    <property type="entry name" value="Periplasmic binding protein-like II"/>
    <property type="match status" value="1"/>
</dbReference>
<dbReference type="PIRSF" id="PIRSF017082">
    <property type="entry name" value="YflP"/>
    <property type="match status" value="1"/>
</dbReference>
<feature type="signal peptide" evidence="2">
    <location>
        <begin position="1"/>
        <end position="26"/>
    </location>
</feature>
<organism evidence="3 4">
    <name type="scientific">Roseomonas alba</name>
    <dbReference type="NCBI Taxonomy" id="2846776"/>
    <lineage>
        <taxon>Bacteria</taxon>
        <taxon>Pseudomonadati</taxon>
        <taxon>Pseudomonadota</taxon>
        <taxon>Alphaproteobacteria</taxon>
        <taxon>Acetobacterales</taxon>
        <taxon>Roseomonadaceae</taxon>
        <taxon>Roseomonas</taxon>
    </lineage>
</organism>
<dbReference type="InterPro" id="IPR005064">
    <property type="entry name" value="BUG"/>
</dbReference>
<sequence length="326" mass="34617">MQQLSRRALFGAVPGVLAASAAQAQAQWPDRPVRIVVPYTPGAFNDSLGRLIGDRMPALLGQPGVVENRSGAGGSVGCSAVAQAPPDGYTILVCNTANMAFNPFIYPNLGYDPVRDFAPLGICARLANVLVVNPDVLPVANVAELLAYLRARPGQVNYASSGAGSSPHLAMELLKARTGVNVTHVPYRGSAPATADLLGGSIGLMFDNVPNALPHIQAGKVRALAVTGSERDATMPDVPTFQQAGVDRYEMYVWFGFAAPVRTPEPIRARLTAMLRRSIADQEVAERIRRLGADPWFQDPAQMAAVLRSDLDTWGPVIRAAGIQQG</sequence>
<keyword evidence="2" id="KW-0732">Signal</keyword>
<dbReference type="PANTHER" id="PTHR42928">
    <property type="entry name" value="TRICARBOXYLATE-BINDING PROTEIN"/>
    <property type="match status" value="1"/>
</dbReference>
<evidence type="ECO:0000256" key="2">
    <source>
        <dbReference type="SAM" id="SignalP"/>
    </source>
</evidence>
<gene>
    <name evidence="3" type="ORF">KPL78_18955</name>
</gene>
<dbReference type="RefSeq" id="WP_219764533.1">
    <property type="nucleotide sequence ID" value="NZ_JAHYBZ010000006.1"/>
</dbReference>
<dbReference type="CDD" id="cd07012">
    <property type="entry name" value="PBP2_Bug_TTT"/>
    <property type="match status" value="1"/>
</dbReference>
<dbReference type="Proteomes" id="UP001196565">
    <property type="component" value="Unassembled WGS sequence"/>
</dbReference>
<evidence type="ECO:0000313" key="3">
    <source>
        <dbReference type="EMBL" id="MBW6399947.1"/>
    </source>
</evidence>
<dbReference type="EMBL" id="JAHYBZ010000006">
    <property type="protein sequence ID" value="MBW6399947.1"/>
    <property type="molecule type" value="Genomic_DNA"/>
</dbReference>
<dbReference type="Pfam" id="PF03401">
    <property type="entry name" value="TctC"/>
    <property type="match status" value="1"/>
</dbReference>
<evidence type="ECO:0000313" key="4">
    <source>
        <dbReference type="Proteomes" id="UP001196565"/>
    </source>
</evidence>
<feature type="chain" id="PRO_5045364815" evidence="2">
    <location>
        <begin position="27"/>
        <end position="326"/>
    </location>
</feature>
<keyword evidence="4" id="KW-1185">Reference proteome</keyword>
<comment type="similarity">
    <text evidence="1">Belongs to the UPF0065 (bug) family.</text>
</comment>
<reference evidence="3 4" key="1">
    <citation type="submission" date="2021-07" db="EMBL/GenBank/DDBJ databases">
        <authorList>
            <person name="So Y."/>
        </authorList>
    </citation>
    <scope>NUCLEOTIDE SEQUENCE [LARGE SCALE GENOMIC DNA]</scope>
    <source>
        <strain evidence="3 4">HJA6</strain>
    </source>
</reference>
<protein>
    <submittedName>
        <fullName evidence="3">Tripartite tricarboxylate transporter substrate binding protein</fullName>
    </submittedName>
</protein>
<accession>A0ABS7ADY8</accession>
<name>A0ABS7ADY8_9PROT</name>
<comment type="caution">
    <text evidence="3">The sequence shown here is derived from an EMBL/GenBank/DDBJ whole genome shotgun (WGS) entry which is preliminary data.</text>
</comment>
<dbReference type="PANTHER" id="PTHR42928:SF5">
    <property type="entry name" value="BLR1237 PROTEIN"/>
    <property type="match status" value="1"/>
</dbReference>
<evidence type="ECO:0000256" key="1">
    <source>
        <dbReference type="ARBA" id="ARBA00006987"/>
    </source>
</evidence>